<organism evidence="2 3">
    <name type="scientific">Hymenobacter montanus</name>
    <dbReference type="NCBI Taxonomy" id="2771359"/>
    <lineage>
        <taxon>Bacteria</taxon>
        <taxon>Pseudomonadati</taxon>
        <taxon>Bacteroidota</taxon>
        <taxon>Cytophagia</taxon>
        <taxon>Cytophagales</taxon>
        <taxon>Hymenobacteraceae</taxon>
        <taxon>Hymenobacter</taxon>
    </lineage>
</organism>
<protein>
    <submittedName>
        <fullName evidence="2">Uncharacterized protein</fullName>
    </submittedName>
</protein>
<keyword evidence="1" id="KW-0812">Transmembrane</keyword>
<name>A0A927GJV9_9BACT</name>
<gene>
    <name evidence="2" type="ORF">IC235_11690</name>
</gene>
<reference evidence="2" key="1">
    <citation type="submission" date="2020-09" db="EMBL/GenBank/DDBJ databases">
        <authorList>
            <person name="Kim M.K."/>
        </authorList>
    </citation>
    <scope>NUCLEOTIDE SEQUENCE</scope>
    <source>
        <strain evidence="2">BT664</strain>
    </source>
</reference>
<evidence type="ECO:0000313" key="2">
    <source>
        <dbReference type="EMBL" id="MBD2768549.1"/>
    </source>
</evidence>
<keyword evidence="3" id="KW-1185">Reference proteome</keyword>
<comment type="caution">
    <text evidence="2">The sequence shown here is derived from an EMBL/GenBank/DDBJ whole genome shotgun (WGS) entry which is preliminary data.</text>
</comment>
<dbReference type="RefSeq" id="WP_191005359.1">
    <property type="nucleotide sequence ID" value="NZ_JACXAD010000011.1"/>
</dbReference>
<dbReference type="EMBL" id="JACXAD010000011">
    <property type="protein sequence ID" value="MBD2768549.1"/>
    <property type="molecule type" value="Genomic_DNA"/>
</dbReference>
<feature type="transmembrane region" description="Helical" evidence="1">
    <location>
        <begin position="161"/>
        <end position="179"/>
    </location>
</feature>
<feature type="transmembrane region" description="Helical" evidence="1">
    <location>
        <begin position="118"/>
        <end position="141"/>
    </location>
</feature>
<keyword evidence="1" id="KW-1133">Transmembrane helix</keyword>
<sequence length="195" mass="21908">MSQANMQALLRLKAWQLFLLLFGVPMVLQAVVISALFTESEILDPWAVVGLLFVAFLTLGLLLVWVYALGSHLYRRLPATTVMSLTRFRIAVVLPVAYVFLLLLYAGNVFREGSQVSVNGFITLFVLLHLSSMACLFYCLYFTAKALKTVERNAPVPVSEYLGEFFLLWFFPVGIWVLQPRVNRLFAAPPSQTPG</sequence>
<proteinExistence type="predicted"/>
<evidence type="ECO:0000313" key="3">
    <source>
        <dbReference type="Proteomes" id="UP000612233"/>
    </source>
</evidence>
<keyword evidence="1" id="KW-0472">Membrane</keyword>
<accession>A0A927GJV9</accession>
<evidence type="ECO:0000256" key="1">
    <source>
        <dbReference type="SAM" id="Phobius"/>
    </source>
</evidence>
<dbReference type="Proteomes" id="UP000612233">
    <property type="component" value="Unassembled WGS sequence"/>
</dbReference>
<dbReference type="AlphaFoldDB" id="A0A927GJV9"/>
<feature type="transmembrane region" description="Helical" evidence="1">
    <location>
        <begin position="45"/>
        <end position="68"/>
    </location>
</feature>
<feature type="transmembrane region" description="Helical" evidence="1">
    <location>
        <begin position="88"/>
        <end position="106"/>
    </location>
</feature>